<evidence type="ECO:0000259" key="13">
    <source>
        <dbReference type="Pfam" id="PF03416"/>
    </source>
</evidence>
<dbReference type="GO" id="GO:0000407">
    <property type="term" value="C:phagophore assembly site"/>
    <property type="evidence" value="ECO:0007669"/>
    <property type="project" value="UniProtKB-SubCell"/>
</dbReference>
<keyword evidence="3" id="KW-0813">Transport</keyword>
<evidence type="ECO:0000256" key="3">
    <source>
        <dbReference type="ARBA" id="ARBA00022448"/>
    </source>
</evidence>
<reference evidence="18 19" key="1">
    <citation type="submission" date="2019-03" db="EMBL/GenBank/DDBJ databases">
        <title>Sequencing 25 genomes of Wallemia mellicola.</title>
        <authorList>
            <person name="Gostincar C."/>
        </authorList>
    </citation>
    <scope>NUCLEOTIDE SEQUENCE [LARGE SCALE GENOMIC DNA]</scope>
    <source>
        <strain evidence="15 19">EXF-1262</strain>
        <strain evidence="14 20">EXF-6152</strain>
        <strain evidence="17 21">EXF-757</strain>
        <strain evidence="16 18">EXF-8738</strain>
    </source>
</reference>
<feature type="compositionally biased region" description="Polar residues" evidence="12">
    <location>
        <begin position="430"/>
        <end position="444"/>
    </location>
</feature>
<accession>A0A4T0SRY6</accession>
<evidence type="ECO:0000313" key="14">
    <source>
        <dbReference type="EMBL" id="TIB76883.1"/>
    </source>
</evidence>
<feature type="domain" description="Peptidase C54 catalytic" evidence="13">
    <location>
        <begin position="64"/>
        <end position="509"/>
    </location>
</feature>
<dbReference type="AlphaFoldDB" id="A0A4T0SRY6"/>
<evidence type="ECO:0000313" key="17">
    <source>
        <dbReference type="EMBL" id="TIC64432.1"/>
    </source>
</evidence>
<dbReference type="GO" id="GO:0004197">
    <property type="term" value="F:cysteine-type endopeptidase activity"/>
    <property type="evidence" value="ECO:0007669"/>
    <property type="project" value="TreeGrafter"/>
</dbReference>
<evidence type="ECO:0000313" key="15">
    <source>
        <dbReference type="EMBL" id="TIB99541.1"/>
    </source>
</evidence>
<keyword evidence="8" id="KW-0653">Protein transport</keyword>
<comment type="function">
    <text evidence="11">Required for selective autophagic degradation of the nucleus (nucleophagy) as well as for mitophagy which contributes to regulate mitochondrial quantity and quality by eliminating the mitochondria to a basal level to fulfill cellular energy requirements and preventing excess ROS production.</text>
</comment>
<dbReference type="Proteomes" id="UP000310685">
    <property type="component" value="Unassembled WGS sequence"/>
</dbReference>
<evidence type="ECO:0000313" key="20">
    <source>
        <dbReference type="Proteomes" id="UP000310685"/>
    </source>
</evidence>
<feature type="region of interest" description="Disordered" evidence="12">
    <location>
        <begin position="523"/>
        <end position="574"/>
    </location>
</feature>
<proteinExistence type="inferred from homology"/>
<dbReference type="EC" id="3.4.22.-" evidence="11"/>
<dbReference type="GO" id="GO:0005634">
    <property type="term" value="C:nucleus"/>
    <property type="evidence" value="ECO:0007669"/>
    <property type="project" value="UniProtKB-SubCell"/>
</dbReference>
<dbReference type="GO" id="GO:0016485">
    <property type="term" value="P:protein processing"/>
    <property type="evidence" value="ECO:0007669"/>
    <property type="project" value="TreeGrafter"/>
</dbReference>
<dbReference type="Proteomes" id="UP000307169">
    <property type="component" value="Unassembled WGS sequence"/>
</dbReference>
<dbReference type="GO" id="GO:0000423">
    <property type="term" value="P:mitophagy"/>
    <property type="evidence" value="ECO:0007669"/>
    <property type="project" value="TreeGrafter"/>
</dbReference>
<keyword evidence="5 11" id="KW-0645">Protease</keyword>
<evidence type="ECO:0000256" key="7">
    <source>
        <dbReference type="ARBA" id="ARBA00022807"/>
    </source>
</evidence>
<evidence type="ECO:0000313" key="16">
    <source>
        <dbReference type="EMBL" id="TIC29638.1"/>
    </source>
</evidence>
<evidence type="ECO:0000256" key="11">
    <source>
        <dbReference type="RuleBase" id="RU363115"/>
    </source>
</evidence>
<sequence length="603" mass="68076">MSSADLGEDSKLTTKLSSWVNNSIRRHSTIDRTLHYFLDYPGYQGTSIDDVSWILGNLYDNNSDLLDDFQSRIWCTYRSNFCQISLNDPMMDDLGLAKMQTLSSKPSHWLLRERTFNTDQGWGCMLRTSQSLLANTLQIMLLGRQWRRNPFVDLTDYAKRKEYVNLIKLLNLFMDNPSTLSPFSVHRMAVVGKSLGKEVGEWFGPSTAALAIKHLVNNQTDINLSVSVASDSVIYKSDVYQASGGTSTTADLEWGNKPVLILVGVRLGLDGIHPRYYETLKAFLRMQSCVGIAGGRPSSSYYFFGYQSDSLFYVDPHIMKPTINIKTPPTEGELKTEIENLLRCNSLSSSSTTTTTSNEGNNNGTPIKQSKHGHRRRKTSTILNNVTSKNRRRSSSSATLNQISPDVSSPSSSIDESQSIQSSWMKPNHYPSSSSHSIPQTIPESNSFIKDIPTVDELNDKWYIDNYNSASISTYFCDKPRKMNISQMDPSMLIGFLVKDENEFFEFVNQIKELPQQVFSVADSHRSYEEDDSDNDMQSLSSSSSNNNSSNSINNNNNDEWVETTRKDSQDTIEDEAIQVDKLNLTDEEDEMTSLEDCLIDER</sequence>
<feature type="compositionally biased region" description="Low complexity" evidence="12">
    <location>
        <begin position="345"/>
        <end position="365"/>
    </location>
</feature>
<dbReference type="InterPro" id="IPR005078">
    <property type="entry name" value="Peptidase_C54"/>
</dbReference>
<evidence type="ECO:0000313" key="19">
    <source>
        <dbReference type="Proteomes" id="UP000307169"/>
    </source>
</evidence>
<dbReference type="EMBL" id="SPRH01000029">
    <property type="protein sequence ID" value="TIB99541.1"/>
    <property type="molecule type" value="Genomic_DNA"/>
</dbReference>
<feature type="region of interest" description="Disordered" evidence="12">
    <location>
        <begin position="345"/>
        <end position="444"/>
    </location>
</feature>
<evidence type="ECO:0000256" key="4">
    <source>
        <dbReference type="ARBA" id="ARBA00022490"/>
    </source>
</evidence>
<name>A0A4T0SRY6_9BASI</name>
<keyword evidence="7" id="KW-0788">Thiol protease</keyword>
<dbReference type="EMBL" id="SPRC01000040">
    <property type="protein sequence ID" value="TIB76883.1"/>
    <property type="molecule type" value="Genomic_DNA"/>
</dbReference>
<evidence type="ECO:0000313" key="21">
    <source>
        <dbReference type="Proteomes" id="UP000310708"/>
    </source>
</evidence>
<evidence type="ECO:0000256" key="9">
    <source>
        <dbReference type="ARBA" id="ARBA00023006"/>
    </source>
</evidence>
<comment type="catalytic activity">
    <reaction evidence="10">
        <text>[protein]-C-terminal L-amino acid-glycyl-phosphatidylethanolamide + H2O = [protein]-C-terminal L-amino acid-glycine + a 1,2-diacyl-sn-glycero-3-phosphoethanolamine</text>
        <dbReference type="Rhea" id="RHEA:67548"/>
        <dbReference type="Rhea" id="RHEA-COMP:17323"/>
        <dbReference type="Rhea" id="RHEA-COMP:17324"/>
        <dbReference type="ChEBI" id="CHEBI:15377"/>
        <dbReference type="ChEBI" id="CHEBI:64612"/>
        <dbReference type="ChEBI" id="CHEBI:172940"/>
        <dbReference type="ChEBI" id="CHEBI:172941"/>
    </reaction>
    <physiologicalReaction direction="left-to-right" evidence="10">
        <dbReference type="Rhea" id="RHEA:67549"/>
    </physiologicalReaction>
</comment>
<dbReference type="PANTHER" id="PTHR22624:SF49">
    <property type="entry name" value="CYSTEINE PROTEASE"/>
    <property type="match status" value="1"/>
</dbReference>
<feature type="compositionally biased region" description="Low complexity" evidence="12">
    <location>
        <begin position="402"/>
        <end position="423"/>
    </location>
</feature>
<keyword evidence="6 11" id="KW-0378">Hydrolase</keyword>
<feature type="compositionally biased region" description="Low complexity" evidence="12">
    <location>
        <begin position="536"/>
        <end position="559"/>
    </location>
</feature>
<dbReference type="Pfam" id="PF03416">
    <property type="entry name" value="Peptidase_C54"/>
    <property type="match status" value="1"/>
</dbReference>
<comment type="similarity">
    <text evidence="2 11">Belongs to the peptidase C54 family.</text>
</comment>
<evidence type="ECO:0000256" key="10">
    <source>
        <dbReference type="ARBA" id="ARBA00029362"/>
    </source>
</evidence>
<dbReference type="GO" id="GO:0034727">
    <property type="term" value="P:piecemeal microautophagy of the nucleus"/>
    <property type="evidence" value="ECO:0007669"/>
    <property type="project" value="TreeGrafter"/>
</dbReference>
<evidence type="ECO:0000256" key="1">
    <source>
        <dbReference type="ARBA" id="ARBA00004329"/>
    </source>
</evidence>
<comment type="subcellular location">
    <subcellularLocation>
        <location evidence="11">Nucleus</location>
    </subcellularLocation>
    <subcellularLocation>
        <location evidence="11">Cytoplasm</location>
    </subcellularLocation>
    <subcellularLocation>
        <location evidence="1">Preautophagosomal structure</location>
    </subcellularLocation>
</comment>
<feature type="compositionally biased region" description="Basic residues" evidence="12">
    <location>
        <begin position="369"/>
        <end position="379"/>
    </location>
</feature>
<dbReference type="GO" id="GO:0035973">
    <property type="term" value="P:aggrephagy"/>
    <property type="evidence" value="ECO:0007669"/>
    <property type="project" value="TreeGrafter"/>
</dbReference>
<dbReference type="GO" id="GO:0019786">
    <property type="term" value="F:protein-phosphatidylethanolamide deconjugating activity"/>
    <property type="evidence" value="ECO:0007669"/>
    <property type="project" value="InterPro"/>
</dbReference>
<evidence type="ECO:0000256" key="6">
    <source>
        <dbReference type="ARBA" id="ARBA00022801"/>
    </source>
</evidence>
<dbReference type="SUPFAM" id="SSF54001">
    <property type="entry name" value="Cysteine proteinases"/>
    <property type="match status" value="2"/>
</dbReference>
<protein>
    <recommendedName>
        <fullName evidence="11">Cysteine protease</fullName>
        <ecNumber evidence="11">3.4.22.-</ecNumber>
    </recommendedName>
</protein>
<dbReference type="EMBL" id="SPRX01000034">
    <property type="protein sequence ID" value="TIC64432.1"/>
    <property type="molecule type" value="Genomic_DNA"/>
</dbReference>
<organism evidence="14 20">
    <name type="scientific">Wallemia mellicola</name>
    <dbReference type="NCBI Taxonomy" id="1708541"/>
    <lineage>
        <taxon>Eukaryota</taxon>
        <taxon>Fungi</taxon>
        <taxon>Dikarya</taxon>
        <taxon>Basidiomycota</taxon>
        <taxon>Wallemiomycotina</taxon>
        <taxon>Wallemiomycetes</taxon>
        <taxon>Wallemiales</taxon>
        <taxon>Wallemiaceae</taxon>
        <taxon>Wallemia</taxon>
    </lineage>
</organism>
<dbReference type="Proteomes" id="UP000305647">
    <property type="component" value="Unassembled WGS sequence"/>
</dbReference>
<evidence type="ECO:0000256" key="12">
    <source>
        <dbReference type="SAM" id="MobiDB-lite"/>
    </source>
</evidence>
<evidence type="ECO:0000256" key="5">
    <source>
        <dbReference type="ARBA" id="ARBA00022670"/>
    </source>
</evidence>
<evidence type="ECO:0000256" key="8">
    <source>
        <dbReference type="ARBA" id="ARBA00022927"/>
    </source>
</evidence>
<keyword evidence="9" id="KW-0072">Autophagy</keyword>
<dbReference type="GO" id="GO:0015031">
    <property type="term" value="P:protein transport"/>
    <property type="evidence" value="ECO:0007669"/>
    <property type="project" value="UniProtKB-KW"/>
</dbReference>
<dbReference type="InterPro" id="IPR038765">
    <property type="entry name" value="Papain-like_cys_pep_sf"/>
</dbReference>
<evidence type="ECO:0000256" key="2">
    <source>
        <dbReference type="ARBA" id="ARBA00010958"/>
    </source>
</evidence>
<dbReference type="Proteomes" id="UP000310708">
    <property type="component" value="Unassembled WGS sequence"/>
</dbReference>
<dbReference type="PANTHER" id="PTHR22624">
    <property type="entry name" value="CYSTEINE PROTEASE ATG4"/>
    <property type="match status" value="1"/>
</dbReference>
<comment type="caution">
    <text evidence="14">The sequence shown here is derived from an EMBL/GenBank/DDBJ whole genome shotgun (WGS) entry which is preliminary data.</text>
</comment>
<keyword evidence="11" id="KW-0539">Nucleus</keyword>
<evidence type="ECO:0000313" key="18">
    <source>
        <dbReference type="Proteomes" id="UP000305647"/>
    </source>
</evidence>
<dbReference type="EMBL" id="SPRO01000026">
    <property type="protein sequence ID" value="TIC29638.1"/>
    <property type="molecule type" value="Genomic_DNA"/>
</dbReference>
<dbReference type="InterPro" id="IPR046792">
    <property type="entry name" value="Peptidase_C54_cat"/>
</dbReference>
<keyword evidence="4 11" id="KW-0963">Cytoplasm</keyword>
<dbReference type="GO" id="GO:0000045">
    <property type="term" value="P:autophagosome assembly"/>
    <property type="evidence" value="ECO:0007669"/>
    <property type="project" value="TreeGrafter"/>
</dbReference>
<gene>
    <name evidence="17" type="ORF">E3Q01_02801</name>
    <name evidence="16" type="ORF">E3Q10_02551</name>
    <name evidence="15" type="ORF">E3Q17_02580</name>
    <name evidence="14" type="ORF">E3Q22_03302</name>
</gene>